<protein>
    <submittedName>
        <fullName evidence="1">Uncharacterized protein</fullName>
    </submittedName>
</protein>
<proteinExistence type="predicted"/>
<name>L5K1G8_PTEAL</name>
<dbReference type="EMBL" id="KB031042">
    <property type="protein sequence ID" value="ELK05395.1"/>
    <property type="molecule type" value="Genomic_DNA"/>
</dbReference>
<gene>
    <name evidence="1" type="ORF">PAL_GLEAN10023447</name>
</gene>
<dbReference type="eggNOG" id="ENOG502S7B5">
    <property type="taxonomic scope" value="Eukaryota"/>
</dbReference>
<evidence type="ECO:0000313" key="1">
    <source>
        <dbReference type="EMBL" id="ELK05395.1"/>
    </source>
</evidence>
<reference evidence="2" key="1">
    <citation type="journal article" date="2013" name="Science">
        <title>Comparative analysis of bat genomes provides insight into the evolution of flight and immunity.</title>
        <authorList>
            <person name="Zhang G."/>
            <person name="Cowled C."/>
            <person name="Shi Z."/>
            <person name="Huang Z."/>
            <person name="Bishop-Lilly K.A."/>
            <person name="Fang X."/>
            <person name="Wynne J.W."/>
            <person name="Xiong Z."/>
            <person name="Baker M.L."/>
            <person name="Zhao W."/>
            <person name="Tachedjian M."/>
            <person name="Zhu Y."/>
            <person name="Zhou P."/>
            <person name="Jiang X."/>
            <person name="Ng J."/>
            <person name="Yang L."/>
            <person name="Wu L."/>
            <person name="Xiao J."/>
            <person name="Feng Y."/>
            <person name="Chen Y."/>
            <person name="Sun X."/>
            <person name="Zhang Y."/>
            <person name="Marsh G.A."/>
            <person name="Crameri G."/>
            <person name="Broder C.C."/>
            <person name="Frey K.G."/>
            <person name="Wang L.F."/>
            <person name="Wang J."/>
        </authorList>
    </citation>
    <scope>NUCLEOTIDE SEQUENCE [LARGE SCALE GENOMIC DNA]</scope>
</reference>
<dbReference type="AlphaFoldDB" id="L5K1G8"/>
<accession>L5K1G8</accession>
<sequence length="103" mass="11698">MLGLVVSPALYIWQQRRKELRLPTKSAACRREAGPRGREPHNIRASALERRSTAAGCYGDGLLQPLERILGFIREDCSLHYADWFIHIDLADSSPSLCCFNWV</sequence>
<dbReference type="InParanoid" id="L5K1G8"/>
<dbReference type="Proteomes" id="UP000010552">
    <property type="component" value="Unassembled WGS sequence"/>
</dbReference>
<keyword evidence="2" id="KW-1185">Reference proteome</keyword>
<organism evidence="1 2">
    <name type="scientific">Pteropus alecto</name>
    <name type="common">Black flying fox</name>
    <dbReference type="NCBI Taxonomy" id="9402"/>
    <lineage>
        <taxon>Eukaryota</taxon>
        <taxon>Metazoa</taxon>
        <taxon>Chordata</taxon>
        <taxon>Craniata</taxon>
        <taxon>Vertebrata</taxon>
        <taxon>Euteleostomi</taxon>
        <taxon>Mammalia</taxon>
        <taxon>Eutheria</taxon>
        <taxon>Laurasiatheria</taxon>
        <taxon>Chiroptera</taxon>
        <taxon>Yinpterochiroptera</taxon>
        <taxon>Pteropodoidea</taxon>
        <taxon>Pteropodidae</taxon>
        <taxon>Pteropodinae</taxon>
        <taxon>Pteropus</taxon>
    </lineage>
</organism>
<evidence type="ECO:0000313" key="2">
    <source>
        <dbReference type="Proteomes" id="UP000010552"/>
    </source>
</evidence>